<protein>
    <submittedName>
        <fullName evidence="11">Polyketide synthase</fullName>
    </submittedName>
</protein>
<dbReference type="CDD" id="cd00833">
    <property type="entry name" value="PKS"/>
    <property type="match status" value="1"/>
</dbReference>
<dbReference type="InterPro" id="IPR050091">
    <property type="entry name" value="PKS_NRPS_Biosynth_Enz"/>
</dbReference>
<dbReference type="InterPro" id="IPR001227">
    <property type="entry name" value="Ac_transferase_dom_sf"/>
</dbReference>
<dbReference type="Gene3D" id="1.10.1200.10">
    <property type="entry name" value="ACP-like"/>
    <property type="match status" value="1"/>
</dbReference>
<dbReference type="InterPro" id="IPR049900">
    <property type="entry name" value="PKS_mFAS_DH"/>
</dbReference>
<evidence type="ECO:0000256" key="7">
    <source>
        <dbReference type="PROSITE-ProRule" id="PRU01363"/>
    </source>
</evidence>
<feature type="region of interest" description="C-terminal hotdog fold" evidence="7">
    <location>
        <begin position="1044"/>
        <end position="1191"/>
    </location>
</feature>
<dbReference type="SUPFAM" id="SSF52151">
    <property type="entry name" value="FabD/lysophospholipase-like"/>
    <property type="match status" value="1"/>
</dbReference>
<name>A0ABQ5U0P5_9PROT</name>
<dbReference type="InterPro" id="IPR018201">
    <property type="entry name" value="Ketoacyl_synth_AS"/>
</dbReference>
<dbReference type="SMART" id="SM00826">
    <property type="entry name" value="PKS_DH"/>
    <property type="match status" value="1"/>
</dbReference>
<dbReference type="Proteomes" id="UP001161409">
    <property type="component" value="Unassembled WGS sequence"/>
</dbReference>
<dbReference type="SUPFAM" id="SSF50129">
    <property type="entry name" value="GroES-like"/>
    <property type="match status" value="1"/>
</dbReference>
<dbReference type="SMART" id="SM00825">
    <property type="entry name" value="PKS_KS"/>
    <property type="match status" value="1"/>
</dbReference>
<keyword evidence="2" id="KW-0597">Phosphoprotein</keyword>
<dbReference type="SMART" id="SM00827">
    <property type="entry name" value="PKS_AT"/>
    <property type="match status" value="1"/>
</dbReference>
<evidence type="ECO:0000259" key="8">
    <source>
        <dbReference type="PROSITE" id="PS50075"/>
    </source>
</evidence>
<feature type="domain" description="Ketosynthase family 3 (KS3)" evidence="9">
    <location>
        <begin position="12"/>
        <end position="437"/>
    </location>
</feature>
<dbReference type="InterPro" id="IPR057326">
    <property type="entry name" value="KR_dom"/>
</dbReference>
<dbReference type="InterPro" id="IPR009081">
    <property type="entry name" value="PP-bd_ACP"/>
</dbReference>
<evidence type="ECO:0000256" key="5">
    <source>
        <dbReference type="ARBA" id="ARBA00023268"/>
    </source>
</evidence>
<dbReference type="InterPro" id="IPR006162">
    <property type="entry name" value="Ppantetheine_attach_site"/>
</dbReference>
<dbReference type="InterPro" id="IPR020807">
    <property type="entry name" value="PKS_DH"/>
</dbReference>
<dbReference type="InterPro" id="IPR016039">
    <property type="entry name" value="Thiolase-like"/>
</dbReference>
<dbReference type="Gene3D" id="3.90.180.10">
    <property type="entry name" value="Medium-chain alcohol dehydrogenases, catalytic domain"/>
    <property type="match status" value="1"/>
</dbReference>
<dbReference type="Pfam" id="PF08659">
    <property type="entry name" value="KR"/>
    <property type="match status" value="1"/>
</dbReference>
<feature type="domain" description="Carrier" evidence="8">
    <location>
        <begin position="2444"/>
        <end position="2521"/>
    </location>
</feature>
<evidence type="ECO:0000256" key="3">
    <source>
        <dbReference type="ARBA" id="ARBA00022679"/>
    </source>
</evidence>
<dbReference type="InterPro" id="IPR013154">
    <property type="entry name" value="ADH-like_N"/>
</dbReference>
<dbReference type="InterPro" id="IPR036736">
    <property type="entry name" value="ACP-like_sf"/>
</dbReference>
<dbReference type="InterPro" id="IPR014030">
    <property type="entry name" value="Ketoacyl_synth_N"/>
</dbReference>
<dbReference type="InterPro" id="IPR036291">
    <property type="entry name" value="NAD(P)-bd_dom_sf"/>
</dbReference>
<dbReference type="InterPro" id="IPR029063">
    <property type="entry name" value="SAM-dependent_MTases_sf"/>
</dbReference>
<dbReference type="Pfam" id="PF00109">
    <property type="entry name" value="ketoacyl-synt"/>
    <property type="match status" value="1"/>
</dbReference>
<dbReference type="Pfam" id="PF00107">
    <property type="entry name" value="ADH_zinc_N"/>
    <property type="match status" value="1"/>
</dbReference>
<dbReference type="InterPro" id="IPR011032">
    <property type="entry name" value="GroES-like_sf"/>
</dbReference>
<dbReference type="Pfam" id="PF14765">
    <property type="entry name" value="PS-DH"/>
    <property type="match status" value="1"/>
</dbReference>
<organism evidence="11 12">
    <name type="scientific">Sneathiella chinensis</name>
    <dbReference type="NCBI Taxonomy" id="349750"/>
    <lineage>
        <taxon>Bacteria</taxon>
        <taxon>Pseudomonadati</taxon>
        <taxon>Pseudomonadota</taxon>
        <taxon>Alphaproteobacteria</taxon>
        <taxon>Sneathiellales</taxon>
        <taxon>Sneathiellaceae</taxon>
        <taxon>Sneathiella</taxon>
    </lineage>
</organism>
<dbReference type="InterPro" id="IPR016036">
    <property type="entry name" value="Malonyl_transacylase_ACP-bd"/>
</dbReference>
<evidence type="ECO:0000256" key="2">
    <source>
        <dbReference type="ARBA" id="ARBA00022553"/>
    </source>
</evidence>
<dbReference type="InterPro" id="IPR032821">
    <property type="entry name" value="PKS_assoc"/>
</dbReference>
<keyword evidence="5" id="KW-0511">Multifunctional enzyme</keyword>
<dbReference type="InterPro" id="IPR013968">
    <property type="entry name" value="PKS_KR"/>
</dbReference>
<dbReference type="PROSITE" id="PS52004">
    <property type="entry name" value="KS3_2"/>
    <property type="match status" value="1"/>
</dbReference>
<reference evidence="11" key="2">
    <citation type="submission" date="2023-01" db="EMBL/GenBank/DDBJ databases">
        <title>Draft genome sequence of Sneathiella chinensis strain NBRC 103408.</title>
        <authorList>
            <person name="Sun Q."/>
            <person name="Mori K."/>
        </authorList>
    </citation>
    <scope>NUCLEOTIDE SEQUENCE</scope>
    <source>
        <strain evidence="11">NBRC 103408</strain>
    </source>
</reference>
<sequence>MTDFENKNSLPKDRIAIVGTSVRLPGGCHSAADFWNILLEGRDLITEVSDERWNTDAYHYPEKDIPGKAYTKSAGQIDNIWDFDAGFFNISPREAAQMDPQQRLLLELSWEAFEDAGIKPSSIRGSNTSVYVGISSTEFGSSKFGDTATGNSFFMLGTTMSIASNRLSYFYDIHGSSMSVDTACSSSLYALDLACQKIRSGQSDMAICGGVSILLTPQPFVGFSQANMLSPDGRCMAFDSRGNGYVRSEGGGILILKRLDKALEDGDTIMAVVAGAGTNSDGRTNGISLPSSEHQEQLLRSVYKSAHVEPGEVDYIEAHGTGTVVGDAAEVGAIGRFFGEQANPEKPLLIGSAKTNAGHLEAGSGMIGLIKAALVVKNRMVPPTLHVKEPRSDIPFAEYGLKIATEGATIGQNGSPVTVGVNSFGFGGANGHAILQTADTGTAATKPAPVTGQDVSGHLPPLLLSARSDFSLKASALEYAEQLAAANMDTAAYLELASSALHYREQFEERIGVLGQDVQEIHDALVNYADEDSPYETAISGQTHELNKPIAYIFSGNGTQFVGMARELLTAAPVFAEVIGRIDALVQQKSGWSVIDKIQNATEDEIADTMIAQPLIMTVQIAIVEYLASMGIKPDAVFGHSVGEIAAAYASGALTLEQAVDVILARSAAQAKTRGKGGMAALEMDQESAEALIQELNLDVVIAGINGPTSMTLSGDDEDLISLKSYCKQRSILYKKLDLEYPFHSPHMDPIEAEIRQSLSGLTPAEAKIPFLSTVSGEETDGQTLDAEYWWHNIRQPVKFRHAIEAAWEKGCRLFIEIGPKSILTGYVRNTLKQEAGQFSVLGSLTGKDDARRVAELPTHVYVNGGKMDFTALLPKGAKPDTLPRYVWDKQTYFLEPTSEANFTLKGSWGGPLLGERSISGAPEWKRDLGARQPGYLIDHQVTNTIVFPAAGFLEIALSASRGLHGGDAQVVENLEIHVPLVLEEKTLRSVRTRVSGEDGRFDITTRPYLSDSQGMTNVTGNLGGAPLVEATPKAWGQTTAGEAKTSFSASELYAFVRGLGLDYGPAFQGIRDISCDGETVVSHIVIPEFVEFGPDDYLLHPTLTDSCLQSLFVLLQDHSDIPQDVVFLPSVFGKVAVYQGGVREITCHARISRISARSIIADFQLTGPDGSIVAMLEDCRFRRFDSASRAKTPTFYQQALVPADPFGDTVALPPADEVAARVHAANEGLADDKALFKEEVVPIVDALVTAFTSEALVTLGANMEAGFSVEGLVASGAVSEDQTRFLTYLLGLMEEDGLLVQADGLWKQAEDAAFYEPAQIWRLLTADHSELLPELVLAGRTGDALADILSGRKDSASLPYLSGTAIPKYTVEGSVLTQEMDETVNAAVLDLVQRHEGSGRLRILELDGPNVLATHALVNALPEDRFTYTYTASDADILQRANTDLAPVHGVDCVRITDTVIEEIEALATANGCFDILVCRSTPWSPPAFEILTALSKRILRKGGMLVLAQNSRGRIANLIAGGNPAWWDRSPSDDKPSPLPLSEKAWAGNLEQQGHLVPHFLLSEQESRLENGLVLLGTKTSLPALLDTDPEQTEASPDAPSNECLLILQDDQDTDLAIAEAVQRHFNAPQVIFVQTGPEQASAEGNHHVVDIATPAGFAALGKTLLEKGLKVTHMVHLAGLAATSEAAALEAQDDRCTALVSLLRGFEQTILPQKPRLTIVTAGSQPSPDLQAPVTPAQAPLWGLGRVVANEYPDLQTRLVDLPALEGPADTDGLGSLIAREMTETGTDKEVVYRNGVRLSTRIRPLDLTTGETEGHDNVGLSFKAPGALENLGWFKRPRPTPKADEICIDMQATGLNFRDVMWAMGILKDEAVENGYAGPTLGMEGAGVITSVGQDVTDFQPGDRVMCFASDCFSDTIVTKTTAVAKIPDEISFEEAATIPSVFFTIYYALDYLARLQPGERVLIHGAAGGVGLAALQYCQHIGAEIYVTAGSDEKRNFLKLLGCENILDSRSLEYADRVMELTNGEGVDVVLNSLSGQAITKNLAILRPFGRFLELGKRDFYADSKIGLRPFRNNITYYGIDADQLLIEKPALSARLFKDMMVLFEQGVFKPLVHYVFRPSQIEEAFRTMQQSRHIGKIVVSMADKANRRITAAPKPQEQPRLSDGCCVVTGGLGGFGLASADWLSRDRFSHFALMGRSGVKTEQDQAVIDGMIARGVRVEIIKADVTDRAALQAALDALRADGTRITGVLHCAMVLDDGLIMNVEADRLQNVLSPKITGAWNLHELTANDPLEMFALYSSATTYIGNPGQASYVAGNSYLEALAAYRQRLGLPATALAWGAINDVGVLAANEDVKDILVKRTGLKAMNADTALSGLGLALDNAQTNAAVLQLNWGSITNGFPSGQSARYDDIRHLSSEDAGGGDADDLLAELMSLPADEARAMIQSVIVNQISAITGTAAEKIAPQQSLFDLGIDSLMTLELTMELERKLGVELSSMSVLGGGNITDLSENIAKLILGEEEEAALTSDHNLESVMAQHGLSGEADVLKDVMEEVSGVGRSDTQPSS</sequence>
<dbReference type="PROSITE" id="PS00606">
    <property type="entry name" value="KS3_1"/>
    <property type="match status" value="1"/>
</dbReference>
<comment type="caution">
    <text evidence="11">The sequence shown here is derived from an EMBL/GenBank/DDBJ whole genome shotgun (WGS) entry which is preliminary data.</text>
</comment>
<proteinExistence type="predicted"/>
<dbReference type="SMART" id="SM00822">
    <property type="entry name" value="PKS_KR"/>
    <property type="match status" value="1"/>
</dbReference>
<dbReference type="InterPro" id="IPR042104">
    <property type="entry name" value="PKS_dehydratase_sf"/>
</dbReference>
<keyword evidence="1" id="KW-0596">Phosphopantetheine</keyword>
<dbReference type="Pfam" id="PF00698">
    <property type="entry name" value="Acyl_transf_1"/>
    <property type="match status" value="1"/>
</dbReference>
<dbReference type="SUPFAM" id="SSF51735">
    <property type="entry name" value="NAD(P)-binding Rossmann-fold domains"/>
    <property type="match status" value="3"/>
</dbReference>
<dbReference type="InterPro" id="IPR049551">
    <property type="entry name" value="PKS_DH_C"/>
</dbReference>
<dbReference type="Gene3D" id="3.40.50.720">
    <property type="entry name" value="NAD(P)-binding Rossmann-like Domain"/>
    <property type="match status" value="3"/>
</dbReference>
<dbReference type="CDD" id="cd05195">
    <property type="entry name" value="enoyl_red"/>
    <property type="match status" value="1"/>
</dbReference>
<dbReference type="Pfam" id="PF00550">
    <property type="entry name" value="PP-binding"/>
    <property type="match status" value="1"/>
</dbReference>
<feature type="region of interest" description="N-terminal hotdog fold" evidence="7">
    <location>
        <begin position="906"/>
        <end position="1024"/>
    </location>
</feature>
<dbReference type="SMART" id="SM00823">
    <property type="entry name" value="PKS_PP"/>
    <property type="match status" value="1"/>
</dbReference>
<dbReference type="InterPro" id="IPR049552">
    <property type="entry name" value="PKS_DH_N"/>
</dbReference>
<dbReference type="RefSeq" id="WP_284347792.1">
    <property type="nucleotide sequence ID" value="NZ_BSNF01000001.1"/>
</dbReference>
<dbReference type="InterPro" id="IPR016035">
    <property type="entry name" value="Acyl_Trfase/lysoPLipase"/>
</dbReference>
<dbReference type="InterPro" id="IPR014031">
    <property type="entry name" value="Ketoacyl_synth_C"/>
</dbReference>
<dbReference type="Pfam" id="PF16197">
    <property type="entry name" value="KAsynt_C_assoc"/>
    <property type="match status" value="1"/>
</dbReference>
<keyword evidence="12" id="KW-1185">Reference proteome</keyword>
<keyword evidence="6" id="KW-0012">Acyltransferase</keyword>
<keyword evidence="3" id="KW-0808">Transferase</keyword>
<dbReference type="Pfam" id="PF02801">
    <property type="entry name" value="Ketoacyl-synt_C"/>
    <property type="match status" value="1"/>
</dbReference>
<evidence type="ECO:0000259" key="9">
    <source>
        <dbReference type="PROSITE" id="PS52004"/>
    </source>
</evidence>
<dbReference type="EMBL" id="BSNF01000001">
    <property type="protein sequence ID" value="GLQ05777.1"/>
    <property type="molecule type" value="Genomic_DNA"/>
</dbReference>
<dbReference type="InterPro" id="IPR020841">
    <property type="entry name" value="PKS_Beta-ketoAc_synthase_dom"/>
</dbReference>
<dbReference type="InterPro" id="IPR020843">
    <property type="entry name" value="ER"/>
</dbReference>
<dbReference type="Gene3D" id="3.40.47.10">
    <property type="match status" value="1"/>
</dbReference>
<dbReference type="InterPro" id="IPR020806">
    <property type="entry name" value="PKS_PP-bd"/>
</dbReference>
<evidence type="ECO:0000259" key="10">
    <source>
        <dbReference type="PROSITE" id="PS52019"/>
    </source>
</evidence>
<dbReference type="Gene3D" id="3.10.129.110">
    <property type="entry name" value="Polyketide synthase dehydratase"/>
    <property type="match status" value="1"/>
</dbReference>
<gene>
    <name evidence="11" type="primary">wcbR</name>
    <name evidence="11" type="ORF">GCM10007924_09980</name>
</gene>
<evidence type="ECO:0000313" key="11">
    <source>
        <dbReference type="EMBL" id="GLQ05777.1"/>
    </source>
</evidence>
<dbReference type="PANTHER" id="PTHR43775">
    <property type="entry name" value="FATTY ACID SYNTHASE"/>
    <property type="match status" value="1"/>
</dbReference>
<feature type="active site" description="Proton donor; for dehydratase activity" evidence="7">
    <location>
        <position position="1106"/>
    </location>
</feature>
<dbReference type="Gene3D" id="3.30.70.3290">
    <property type="match status" value="1"/>
</dbReference>
<dbReference type="SUPFAM" id="SSF47336">
    <property type="entry name" value="ACP-like"/>
    <property type="match status" value="1"/>
</dbReference>
<evidence type="ECO:0000256" key="1">
    <source>
        <dbReference type="ARBA" id="ARBA00022450"/>
    </source>
</evidence>
<dbReference type="SMART" id="SM00829">
    <property type="entry name" value="PKS_ER"/>
    <property type="match status" value="1"/>
</dbReference>
<feature type="active site" description="Proton acceptor; for dehydratase activity" evidence="7">
    <location>
        <position position="940"/>
    </location>
</feature>
<dbReference type="Gene3D" id="3.40.50.150">
    <property type="entry name" value="Vaccinia Virus protein VP39"/>
    <property type="match status" value="1"/>
</dbReference>
<reference evidence="11" key="1">
    <citation type="journal article" date="2014" name="Int. J. Syst. Evol. Microbiol.">
        <title>Complete genome of a new Firmicutes species belonging to the dominant human colonic microbiota ('Ruminococcus bicirculans') reveals two chromosomes and a selective capacity to utilize plant glucans.</title>
        <authorList>
            <consortium name="NISC Comparative Sequencing Program"/>
            <person name="Wegmann U."/>
            <person name="Louis P."/>
            <person name="Goesmann A."/>
            <person name="Henrissat B."/>
            <person name="Duncan S.H."/>
            <person name="Flint H.J."/>
        </authorList>
    </citation>
    <scope>NUCLEOTIDE SEQUENCE</scope>
    <source>
        <strain evidence="11">NBRC 103408</strain>
    </source>
</reference>
<dbReference type="InterPro" id="IPR013149">
    <property type="entry name" value="ADH-like_C"/>
</dbReference>
<dbReference type="PANTHER" id="PTHR43775:SF37">
    <property type="entry name" value="SI:DKEY-61P9.11"/>
    <property type="match status" value="1"/>
</dbReference>
<dbReference type="Pfam" id="PF08240">
    <property type="entry name" value="ADH_N"/>
    <property type="match status" value="1"/>
</dbReference>
<dbReference type="SUPFAM" id="SSF55048">
    <property type="entry name" value="Probable ACP-binding domain of malonyl-CoA ACP transacylase"/>
    <property type="match status" value="1"/>
</dbReference>
<evidence type="ECO:0000313" key="12">
    <source>
        <dbReference type="Proteomes" id="UP001161409"/>
    </source>
</evidence>
<evidence type="ECO:0000256" key="4">
    <source>
        <dbReference type="ARBA" id="ARBA00022857"/>
    </source>
</evidence>
<dbReference type="InterPro" id="IPR014043">
    <property type="entry name" value="Acyl_transferase_dom"/>
</dbReference>
<dbReference type="PROSITE" id="PS52019">
    <property type="entry name" value="PKS_MFAS_DH"/>
    <property type="match status" value="1"/>
</dbReference>
<keyword evidence="4" id="KW-0521">NADP</keyword>
<evidence type="ECO:0000256" key="6">
    <source>
        <dbReference type="ARBA" id="ARBA00023315"/>
    </source>
</evidence>
<dbReference type="Gene3D" id="3.40.366.10">
    <property type="entry name" value="Malonyl-Coenzyme A Acyl Carrier Protein, domain 2"/>
    <property type="match status" value="1"/>
</dbReference>
<feature type="domain" description="PKS/mFAS DH" evidence="10">
    <location>
        <begin position="906"/>
        <end position="1191"/>
    </location>
</feature>
<accession>A0ABQ5U0P5</accession>
<dbReference type="Pfam" id="PF21089">
    <property type="entry name" value="PKS_DH_N"/>
    <property type="match status" value="1"/>
</dbReference>
<dbReference type="PROSITE" id="PS00012">
    <property type="entry name" value="PHOSPHOPANTETHEINE"/>
    <property type="match status" value="1"/>
</dbReference>
<dbReference type="SUPFAM" id="SSF53901">
    <property type="entry name" value="Thiolase-like"/>
    <property type="match status" value="1"/>
</dbReference>
<dbReference type="PROSITE" id="PS50075">
    <property type="entry name" value="CARRIER"/>
    <property type="match status" value="1"/>
</dbReference>